<organism evidence="2 3">
    <name type="scientific">Trichinella zimbabwensis</name>
    <dbReference type="NCBI Taxonomy" id="268475"/>
    <lineage>
        <taxon>Eukaryota</taxon>
        <taxon>Metazoa</taxon>
        <taxon>Ecdysozoa</taxon>
        <taxon>Nematoda</taxon>
        <taxon>Enoplea</taxon>
        <taxon>Dorylaimia</taxon>
        <taxon>Trichinellida</taxon>
        <taxon>Trichinellidae</taxon>
        <taxon>Trichinella</taxon>
    </lineage>
</organism>
<dbReference type="EMBL" id="JYDP01000064">
    <property type="protein sequence ID" value="KRZ10088.1"/>
    <property type="molecule type" value="Genomic_DNA"/>
</dbReference>
<dbReference type="Proteomes" id="UP000055024">
    <property type="component" value="Unassembled WGS sequence"/>
</dbReference>
<gene>
    <name evidence="2" type="ORF">T11_11429</name>
</gene>
<keyword evidence="3" id="KW-1185">Reference proteome</keyword>
<accession>A0A0V1HH42</accession>
<reference evidence="2 3" key="1">
    <citation type="submission" date="2015-01" db="EMBL/GenBank/DDBJ databases">
        <title>Evolution of Trichinella species and genotypes.</title>
        <authorList>
            <person name="Korhonen P.K."/>
            <person name="Edoardo P."/>
            <person name="Giuseppe L.R."/>
            <person name="Gasser R.B."/>
        </authorList>
    </citation>
    <scope>NUCLEOTIDE SEQUENCE [LARGE SCALE GENOMIC DNA]</scope>
    <source>
        <strain evidence="2">ISS1029</strain>
    </source>
</reference>
<evidence type="ECO:0000313" key="2">
    <source>
        <dbReference type="EMBL" id="KRZ10088.1"/>
    </source>
</evidence>
<name>A0A0V1HH42_9BILA</name>
<feature type="compositionally biased region" description="Basic and acidic residues" evidence="1">
    <location>
        <begin position="19"/>
        <end position="33"/>
    </location>
</feature>
<comment type="caution">
    <text evidence="2">The sequence shown here is derived from an EMBL/GenBank/DDBJ whole genome shotgun (WGS) entry which is preliminary data.</text>
</comment>
<proteinExistence type="predicted"/>
<protein>
    <submittedName>
        <fullName evidence="2">Uncharacterized protein</fullName>
    </submittedName>
</protein>
<feature type="region of interest" description="Disordered" evidence="1">
    <location>
        <begin position="1"/>
        <end position="44"/>
    </location>
</feature>
<sequence>MNSDLVWSTDEIGPPRLLSKQEEVAYEEKTEKREDEEEQLPVDRRETSCRLIGYQRCQSLAQQDLAGNRLNAHEISSPSWPLLSGE</sequence>
<dbReference type="AlphaFoldDB" id="A0A0V1HH42"/>
<evidence type="ECO:0000313" key="3">
    <source>
        <dbReference type="Proteomes" id="UP000055024"/>
    </source>
</evidence>
<evidence type="ECO:0000256" key="1">
    <source>
        <dbReference type="SAM" id="MobiDB-lite"/>
    </source>
</evidence>